<gene>
    <name evidence="3" type="primary">LOC118499953</name>
</gene>
<feature type="compositionally biased region" description="Polar residues" evidence="1">
    <location>
        <begin position="31"/>
        <end position="45"/>
    </location>
</feature>
<feature type="region of interest" description="Disordered" evidence="1">
    <location>
        <begin position="26"/>
        <end position="158"/>
    </location>
</feature>
<name>A0A7E6DHQ7_9CHIR</name>
<dbReference type="KEGG" id="pdic:118499953"/>
<accession>A0A7E6DHQ7</accession>
<reference evidence="3" key="1">
    <citation type="submission" date="2025-08" db="UniProtKB">
        <authorList>
            <consortium name="RefSeq"/>
        </authorList>
    </citation>
    <scope>IDENTIFICATION</scope>
    <source>
        <tissue evidence="3">Muscle</tissue>
    </source>
</reference>
<evidence type="ECO:0000313" key="2">
    <source>
        <dbReference type="Proteomes" id="UP000504628"/>
    </source>
</evidence>
<evidence type="ECO:0000313" key="3">
    <source>
        <dbReference type="RefSeq" id="XP_035878500.1"/>
    </source>
</evidence>
<sequence>MKSWSKPPEVQFLDDFSLIIFEPQARPTLASPRQGSTRVPATSQVGPAPSPAGPPGRSSPWSPASGDGRGPRRPPPRQLPLARRECAPPATPAPDLPAGDCGSPGQRPRAGQGTPRRPEALPGSLSVPGSTGRGEKPGGCRGPARPVARVAGTSHSPQHQAVAAADAAILPSTRCRRRRTPPQVSRMWAFPGVACAGAEDWGLLPAPPPAESAARGLLPAARPGCPVRRQRRPRLALPRTLLSPTHTRKPCHHAGSTRAVQMREAAQHIFKYTDENLLGRMLWKA</sequence>
<dbReference type="GeneID" id="118499953"/>
<dbReference type="InParanoid" id="A0A7E6DHQ7"/>
<evidence type="ECO:0000256" key="1">
    <source>
        <dbReference type="SAM" id="MobiDB-lite"/>
    </source>
</evidence>
<feature type="compositionally biased region" description="Low complexity" evidence="1">
    <location>
        <begin position="55"/>
        <end position="66"/>
    </location>
</feature>
<keyword evidence="2" id="KW-1185">Reference proteome</keyword>
<protein>
    <submittedName>
        <fullName evidence="3">Collagen alpha-1(I) chain-like</fullName>
    </submittedName>
</protein>
<dbReference type="RefSeq" id="XP_035878500.1">
    <property type="nucleotide sequence ID" value="XM_036022607.1"/>
</dbReference>
<organism evidence="2 3">
    <name type="scientific">Phyllostomus discolor</name>
    <name type="common">pale spear-nosed bat</name>
    <dbReference type="NCBI Taxonomy" id="89673"/>
    <lineage>
        <taxon>Eukaryota</taxon>
        <taxon>Metazoa</taxon>
        <taxon>Chordata</taxon>
        <taxon>Craniata</taxon>
        <taxon>Vertebrata</taxon>
        <taxon>Euteleostomi</taxon>
        <taxon>Mammalia</taxon>
        <taxon>Eutheria</taxon>
        <taxon>Laurasiatheria</taxon>
        <taxon>Chiroptera</taxon>
        <taxon>Yangochiroptera</taxon>
        <taxon>Phyllostomidae</taxon>
        <taxon>Phyllostominae</taxon>
        <taxon>Phyllostomus</taxon>
    </lineage>
</organism>
<dbReference type="Proteomes" id="UP000504628">
    <property type="component" value="Chromosome 4"/>
</dbReference>
<proteinExistence type="predicted"/>
<dbReference type="AlphaFoldDB" id="A0A7E6DHQ7"/>